<evidence type="ECO:0000256" key="6">
    <source>
        <dbReference type="ARBA" id="ARBA00023004"/>
    </source>
</evidence>
<evidence type="ECO:0000256" key="5">
    <source>
        <dbReference type="ARBA" id="ARBA00023002"/>
    </source>
</evidence>
<keyword evidence="5" id="KW-0560">Oxidoreductase</keyword>
<dbReference type="CDD" id="cd11072">
    <property type="entry name" value="CYP71-like"/>
    <property type="match status" value="1"/>
</dbReference>
<evidence type="ECO:0000256" key="7">
    <source>
        <dbReference type="ARBA" id="ARBA00023033"/>
    </source>
</evidence>
<accession>A0A835B999</accession>
<organism evidence="10 11">
    <name type="scientific">Digitaria exilis</name>
    <dbReference type="NCBI Taxonomy" id="1010633"/>
    <lineage>
        <taxon>Eukaryota</taxon>
        <taxon>Viridiplantae</taxon>
        <taxon>Streptophyta</taxon>
        <taxon>Embryophyta</taxon>
        <taxon>Tracheophyta</taxon>
        <taxon>Spermatophyta</taxon>
        <taxon>Magnoliopsida</taxon>
        <taxon>Liliopsida</taxon>
        <taxon>Poales</taxon>
        <taxon>Poaceae</taxon>
        <taxon>PACMAD clade</taxon>
        <taxon>Panicoideae</taxon>
        <taxon>Panicodae</taxon>
        <taxon>Paniceae</taxon>
        <taxon>Anthephorinae</taxon>
        <taxon>Digitaria</taxon>
    </lineage>
</organism>
<dbReference type="GO" id="GO:0020037">
    <property type="term" value="F:heme binding"/>
    <property type="evidence" value="ECO:0007669"/>
    <property type="project" value="InterPro"/>
</dbReference>
<evidence type="ECO:0000256" key="3">
    <source>
        <dbReference type="ARBA" id="ARBA00022617"/>
    </source>
</evidence>
<name>A0A835B999_9POAL</name>
<keyword evidence="4 8" id="KW-0479">Metal-binding</keyword>
<dbReference type="Pfam" id="PF00067">
    <property type="entry name" value="p450"/>
    <property type="match status" value="4"/>
</dbReference>
<evidence type="ECO:0000313" key="10">
    <source>
        <dbReference type="EMBL" id="KAF8691320.1"/>
    </source>
</evidence>
<keyword evidence="9" id="KW-1133">Transmembrane helix</keyword>
<dbReference type="FunFam" id="1.10.630.10:FF:000126">
    <property type="entry name" value="Predicted protein"/>
    <property type="match status" value="1"/>
</dbReference>
<dbReference type="PRINTS" id="PR00385">
    <property type="entry name" value="P450"/>
</dbReference>
<keyword evidence="6 8" id="KW-0408">Iron</keyword>
<keyword evidence="9" id="KW-0812">Transmembrane</keyword>
<dbReference type="InterPro" id="IPR036396">
    <property type="entry name" value="Cyt_P450_sf"/>
</dbReference>
<evidence type="ECO:0008006" key="12">
    <source>
        <dbReference type="Google" id="ProtNLM"/>
    </source>
</evidence>
<keyword evidence="9" id="KW-0472">Membrane</keyword>
<dbReference type="OrthoDB" id="1470350at2759"/>
<feature type="transmembrane region" description="Helical" evidence="9">
    <location>
        <begin position="6"/>
        <end position="26"/>
    </location>
</feature>
<dbReference type="GO" id="GO:0004497">
    <property type="term" value="F:monooxygenase activity"/>
    <property type="evidence" value="ECO:0007669"/>
    <property type="project" value="UniProtKB-KW"/>
</dbReference>
<gene>
    <name evidence="10" type="ORF">HU200_040447</name>
</gene>
<dbReference type="GO" id="GO:0016705">
    <property type="term" value="F:oxidoreductase activity, acting on paired donors, with incorporation or reduction of molecular oxygen"/>
    <property type="evidence" value="ECO:0007669"/>
    <property type="project" value="InterPro"/>
</dbReference>
<dbReference type="InterPro" id="IPR001128">
    <property type="entry name" value="Cyt_P450"/>
</dbReference>
<protein>
    <recommendedName>
        <fullName evidence="12">Cytochrome P450</fullName>
    </recommendedName>
</protein>
<dbReference type="PANTHER" id="PTHR47955:SF21">
    <property type="entry name" value="OS06G0642300 PROTEIN"/>
    <property type="match status" value="1"/>
</dbReference>
<evidence type="ECO:0000256" key="8">
    <source>
        <dbReference type="PIRSR" id="PIRSR602401-1"/>
    </source>
</evidence>
<dbReference type="AlphaFoldDB" id="A0A835B999"/>
<evidence type="ECO:0000313" key="11">
    <source>
        <dbReference type="Proteomes" id="UP000636709"/>
    </source>
</evidence>
<dbReference type="InterPro" id="IPR002401">
    <property type="entry name" value="Cyt_P450_E_grp-I"/>
</dbReference>
<dbReference type="InterPro" id="IPR017972">
    <property type="entry name" value="Cyt_P450_CS"/>
</dbReference>
<evidence type="ECO:0000256" key="1">
    <source>
        <dbReference type="ARBA" id="ARBA00001971"/>
    </source>
</evidence>
<keyword evidence="11" id="KW-1185">Reference proteome</keyword>
<dbReference type="PROSITE" id="PS00086">
    <property type="entry name" value="CYTOCHROME_P450"/>
    <property type="match status" value="2"/>
</dbReference>
<dbReference type="GO" id="GO:0005506">
    <property type="term" value="F:iron ion binding"/>
    <property type="evidence" value="ECO:0007669"/>
    <property type="project" value="InterPro"/>
</dbReference>
<comment type="caution">
    <text evidence="10">The sequence shown here is derived from an EMBL/GenBank/DDBJ whole genome shotgun (WGS) entry which is preliminary data.</text>
</comment>
<comment type="similarity">
    <text evidence="2">Belongs to the cytochrome P450 family.</text>
</comment>
<sequence length="1040" mass="116225">MVAVDLPPYFLLLPLLFIPFVFLALSRRNYPQQRLRLPPAPWALPAIGHIHHLAGGAPPHRALRDLARHHGPLMMLRFCELTVLVASSPAAAREILKTHDVTFASRPVGPMLELAFQGANGVIFAPYGEGWRQLRKICAVELLSARRVHSFFPVRDHELRRLLRSVAAAARTPVNLTAGLKAFAADSTVRAIIGGRSEHRDAFLRLLEEALKIIPGMTLPDLFPSSRLAMMLSRVPRKVKQRRDGMLAIIDPIIQEHQDRRAAGVDDEDEDLLDVLLRLQEDMDFQEPLTTANIKSVIGVSHLHHRRRARQIVDEISTLFLRSKISTLFLSQDLFGAGSDTTATTLLWAMAELMRNPAVMRKAQDEVRSALAGAGHDKVTEDILAGLHYLRQVIKETLRLHPPAPLLLPRECRSSCQVLGYDVPRGAMVLVNAWAIGRDPAHWDKPEEFVPERFQSSGRDFKGMDFEFIPFGAGRRMCPGMAFGLANVELALVALLWHFDWELPDGMVPEEMDMAEAVALSAPPRSDLVLMIWPCEAEHICHSLCTSDTNLARQKSQILTEIEAGKQRMAVDLPLFLLLALLLAIPVTLFTARRSASRGNGAAVRFPPSPWALPVIGHLHHLAGGALPHRALRDLARRHGPLMALRLGELRAVVATSPAAAREIMKAHDAAFASRPLSPMMELGYHGADGIIFAPYGEGWRQLRKICALELLSARRVHSFRHVRADELRRLLLSVDAAAAVASPAVNLGELVAAYVADATVRAIIGSRFRERDEYLRLLQEGLKIMPGMTLPDLFPSSRLARIVSSVPGRLKNHGRRMREFIDTIIEEHQESKISREDGDQEEDLLDVLLRLQKEWAMAEVMRNPRVRRVLAGHNKVTDDMLANLHYLSLVVKETLRLHPPAPLLLPRKCGSPSCQVLGFDVQEETMVIVNAWAIARDPEHWERPDEFWPERFEQGGRDFKGSDFEFIPFGAGRRMCPGMAFGLAHIELALAALLFHFDWELPGGMEEEELDMTEAFGVTTQRQADLVLVPIPRIPVPME</sequence>
<feature type="transmembrane region" description="Helical" evidence="9">
    <location>
        <begin position="573"/>
        <end position="592"/>
    </location>
</feature>
<evidence type="ECO:0000256" key="4">
    <source>
        <dbReference type="ARBA" id="ARBA00022723"/>
    </source>
</evidence>
<dbReference type="PRINTS" id="PR00463">
    <property type="entry name" value="EP450I"/>
</dbReference>
<dbReference type="SUPFAM" id="SSF48264">
    <property type="entry name" value="Cytochrome P450"/>
    <property type="match status" value="2"/>
</dbReference>
<evidence type="ECO:0000256" key="2">
    <source>
        <dbReference type="ARBA" id="ARBA00010617"/>
    </source>
</evidence>
<keyword evidence="3 8" id="KW-0349">Heme</keyword>
<reference evidence="10" key="1">
    <citation type="submission" date="2020-07" db="EMBL/GenBank/DDBJ databases">
        <title>Genome sequence and genetic diversity analysis of an under-domesticated orphan crop, white fonio (Digitaria exilis).</title>
        <authorList>
            <person name="Bennetzen J.L."/>
            <person name="Chen S."/>
            <person name="Ma X."/>
            <person name="Wang X."/>
            <person name="Yssel A.E.J."/>
            <person name="Chaluvadi S.R."/>
            <person name="Johnson M."/>
            <person name="Gangashetty P."/>
            <person name="Hamidou F."/>
            <person name="Sanogo M.D."/>
            <person name="Zwaenepoel A."/>
            <person name="Wallace J."/>
            <person name="Van De Peer Y."/>
            <person name="Van Deynze A."/>
        </authorList>
    </citation>
    <scope>NUCLEOTIDE SEQUENCE</scope>
    <source>
        <tissue evidence="10">Leaves</tissue>
    </source>
</reference>
<dbReference type="EMBL" id="JACEFO010001965">
    <property type="protein sequence ID" value="KAF8691320.1"/>
    <property type="molecule type" value="Genomic_DNA"/>
</dbReference>
<comment type="cofactor">
    <cofactor evidence="1 8">
        <name>heme</name>
        <dbReference type="ChEBI" id="CHEBI:30413"/>
    </cofactor>
</comment>
<keyword evidence="7" id="KW-0503">Monooxygenase</keyword>
<feature type="binding site" description="axial binding residue" evidence="8">
    <location>
        <position position="478"/>
    </location>
    <ligand>
        <name>heme</name>
        <dbReference type="ChEBI" id="CHEBI:30413"/>
    </ligand>
    <ligandPart>
        <name>Fe</name>
        <dbReference type="ChEBI" id="CHEBI:18248"/>
    </ligandPart>
</feature>
<evidence type="ECO:0000256" key="9">
    <source>
        <dbReference type="SAM" id="Phobius"/>
    </source>
</evidence>
<dbReference type="Proteomes" id="UP000636709">
    <property type="component" value="Unassembled WGS sequence"/>
</dbReference>
<proteinExistence type="inferred from homology"/>
<dbReference type="PANTHER" id="PTHR47955">
    <property type="entry name" value="CYTOCHROME P450 FAMILY 71 PROTEIN"/>
    <property type="match status" value="1"/>
</dbReference>
<dbReference type="Gene3D" id="1.10.630.10">
    <property type="entry name" value="Cytochrome P450"/>
    <property type="match status" value="3"/>
</dbReference>